<dbReference type="AlphaFoldDB" id="A0A815VVN2"/>
<dbReference type="SUPFAM" id="SSF53098">
    <property type="entry name" value="Ribonuclease H-like"/>
    <property type="match status" value="1"/>
</dbReference>
<organism evidence="1 3">
    <name type="scientific">Adineta steineri</name>
    <dbReference type="NCBI Taxonomy" id="433720"/>
    <lineage>
        <taxon>Eukaryota</taxon>
        <taxon>Metazoa</taxon>
        <taxon>Spiralia</taxon>
        <taxon>Gnathifera</taxon>
        <taxon>Rotifera</taxon>
        <taxon>Eurotatoria</taxon>
        <taxon>Bdelloidea</taxon>
        <taxon>Adinetida</taxon>
        <taxon>Adinetidae</taxon>
        <taxon>Adineta</taxon>
    </lineage>
</organism>
<accession>A0A815VVN2</accession>
<proteinExistence type="predicted"/>
<evidence type="ECO:0000313" key="2">
    <source>
        <dbReference type="EMBL" id="CAF4259047.1"/>
    </source>
</evidence>
<reference evidence="1" key="1">
    <citation type="submission" date="2021-02" db="EMBL/GenBank/DDBJ databases">
        <authorList>
            <person name="Nowell W R."/>
        </authorList>
    </citation>
    <scope>NUCLEOTIDE SEQUENCE</scope>
</reference>
<dbReference type="Proteomes" id="UP000663845">
    <property type="component" value="Unassembled WGS sequence"/>
</dbReference>
<evidence type="ECO:0000313" key="3">
    <source>
        <dbReference type="Proteomes" id="UP000663845"/>
    </source>
</evidence>
<dbReference type="EMBL" id="CAJOAZ010012880">
    <property type="protein sequence ID" value="CAF4259047.1"/>
    <property type="molecule type" value="Genomic_DNA"/>
</dbReference>
<comment type="caution">
    <text evidence="1">The sequence shown here is derived from an EMBL/GenBank/DDBJ whole genome shotgun (WGS) entry which is preliminary data.</text>
</comment>
<dbReference type="PANTHER" id="PTHR46289">
    <property type="entry name" value="52 KDA REPRESSOR OF THE INHIBITOR OF THE PROTEIN KINASE-LIKE PROTEIN-RELATED"/>
    <property type="match status" value="1"/>
</dbReference>
<gene>
    <name evidence="1" type="ORF">JYZ213_LOCUS45392</name>
    <name evidence="2" type="ORF">OXD698_LOCUS43869</name>
</gene>
<dbReference type="EMBL" id="CAJNOG010003765">
    <property type="protein sequence ID" value="CAF1535459.1"/>
    <property type="molecule type" value="Genomic_DNA"/>
</dbReference>
<protein>
    <recommendedName>
        <fullName evidence="4">HAT C-terminal dimerisation domain-containing protein</fullName>
    </recommendedName>
</protein>
<dbReference type="PANTHER" id="PTHR46289:SF14">
    <property type="entry name" value="DUF4371 DOMAIN-CONTAINING PROTEIN"/>
    <property type="match status" value="1"/>
</dbReference>
<dbReference type="InterPro" id="IPR012337">
    <property type="entry name" value="RNaseH-like_sf"/>
</dbReference>
<dbReference type="Proteomes" id="UP000663844">
    <property type="component" value="Unassembled WGS sequence"/>
</dbReference>
<name>A0A815VVN2_9BILA</name>
<evidence type="ECO:0000313" key="1">
    <source>
        <dbReference type="EMBL" id="CAF1535459.1"/>
    </source>
</evidence>
<dbReference type="InterPro" id="IPR052958">
    <property type="entry name" value="IFN-induced_PKR_regulator"/>
</dbReference>
<sequence length="362" mass="41748">HSVPKPSATRWSYSYELVKFACRHYSAIILTFSTISQSRSNGSSDGRRYAFDLMKPVVVFQIFLLCDVLRPAMQFLRQIEKRRLCLDQFAVNVSAARETISQAMNNFDFVNFRTTLNNIKDFTPAFSLASHSTRLQNMANDDFDENDLREMGDTFIKHILKSLDDRFDTAAKEIVQNLCVFSAPSNQSAEELLNNPLIQKYTSPASYKHKGTDGKHYERIDHPLLNFKSLKDEVHAFLKITEGITTIPTILSQLAKFGSEQCYQWFRFYQILGTFAIGSNEAERMFSTLRRIKNWLRNRLSDTTIEILIKLSSIKMDLTQDAITSIVEDFVKNPGRAKSRNVTLFMENDQFEGNEDDNDERF</sequence>
<feature type="non-terminal residue" evidence="1">
    <location>
        <position position="1"/>
    </location>
</feature>
<evidence type="ECO:0008006" key="4">
    <source>
        <dbReference type="Google" id="ProtNLM"/>
    </source>
</evidence>